<keyword evidence="1" id="KW-0472">Membrane</keyword>
<dbReference type="Proteomes" id="UP000199577">
    <property type="component" value="Unassembled WGS sequence"/>
</dbReference>
<accession>A0A1I1E463</accession>
<sequence>MEDKHPIDKLFREGLNGPEIPFDETVWNAVAKKLPRKKRKSPLLIWLGSGCAAALVIAIVWLSGDRTGSSNGPALPTARELPTANSAIPQEHTVVPTTGSDSVIARKSTKQLPITAVAESTDEVPHSNGQLLAVEQVNVNVLSTSPLTTSPITELRTNEKTPTGRVAEITNAQMQPSEPQGGWTFSITAAPDLSGIRPFAGKLSRNFGIVMSYRLNDRLNIAGGLLYAKKLYQADFGVYQPEGGWPSYRNGADRIDADCRVLDIPLTIHYKLWQDGQSSWFAAGGLSSYIMLRETYDFHSYRSESFYPRQYRFRNENQHFFGILHMGIGYHRKFNNAMGMTVQPFVKVPLSQIGQGNIKLYSTGVALSVDIDLTRRRP</sequence>
<name>A0A1I1E463_9SPHI</name>
<gene>
    <name evidence="2" type="ORF">SAMN05421747_101280</name>
</gene>
<feature type="transmembrane region" description="Helical" evidence="1">
    <location>
        <begin position="43"/>
        <end position="62"/>
    </location>
</feature>
<evidence type="ECO:0000313" key="3">
    <source>
        <dbReference type="Proteomes" id="UP000199577"/>
    </source>
</evidence>
<proteinExistence type="predicted"/>
<evidence type="ECO:0000313" key="2">
    <source>
        <dbReference type="EMBL" id="SFB81442.1"/>
    </source>
</evidence>
<keyword evidence="1" id="KW-0812">Transmembrane</keyword>
<dbReference type="EMBL" id="FOLL01000001">
    <property type="protein sequence ID" value="SFB81442.1"/>
    <property type="molecule type" value="Genomic_DNA"/>
</dbReference>
<evidence type="ECO:0008006" key="4">
    <source>
        <dbReference type="Google" id="ProtNLM"/>
    </source>
</evidence>
<dbReference type="STRING" id="623281.SAMN05421747_101280"/>
<evidence type="ECO:0000256" key="1">
    <source>
        <dbReference type="SAM" id="Phobius"/>
    </source>
</evidence>
<dbReference type="AlphaFoldDB" id="A0A1I1E463"/>
<protein>
    <recommendedName>
        <fullName evidence="4">Outer membrane protein beta-barrel domain-containing protein</fullName>
    </recommendedName>
</protein>
<keyword evidence="3" id="KW-1185">Reference proteome</keyword>
<organism evidence="2 3">
    <name type="scientific">Parapedobacter composti</name>
    <dbReference type="NCBI Taxonomy" id="623281"/>
    <lineage>
        <taxon>Bacteria</taxon>
        <taxon>Pseudomonadati</taxon>
        <taxon>Bacteroidota</taxon>
        <taxon>Sphingobacteriia</taxon>
        <taxon>Sphingobacteriales</taxon>
        <taxon>Sphingobacteriaceae</taxon>
        <taxon>Parapedobacter</taxon>
    </lineage>
</organism>
<keyword evidence="1" id="KW-1133">Transmembrane helix</keyword>
<dbReference type="RefSeq" id="WP_090970294.1">
    <property type="nucleotide sequence ID" value="NZ_FOLL01000001.1"/>
</dbReference>
<dbReference type="OrthoDB" id="1523584at2"/>
<reference evidence="2 3" key="1">
    <citation type="submission" date="2016-10" db="EMBL/GenBank/DDBJ databases">
        <authorList>
            <person name="de Groot N.N."/>
        </authorList>
    </citation>
    <scope>NUCLEOTIDE SEQUENCE [LARGE SCALE GENOMIC DNA]</scope>
    <source>
        <strain evidence="2 3">DSM 22900</strain>
    </source>
</reference>